<dbReference type="Gene3D" id="3.40.366.10">
    <property type="entry name" value="Malonyl-Coenzyme A Acyl Carrier Protein, domain 2"/>
    <property type="match status" value="1"/>
</dbReference>
<feature type="domain" description="Carrier" evidence="10">
    <location>
        <begin position="2508"/>
        <end position="2586"/>
    </location>
</feature>
<dbReference type="PROSITE" id="PS00606">
    <property type="entry name" value="KS3_1"/>
    <property type="match status" value="1"/>
</dbReference>
<dbReference type="InterPro" id="IPR049551">
    <property type="entry name" value="PKS_DH_C"/>
</dbReference>
<keyword evidence="4" id="KW-0521">NADP</keyword>
<evidence type="ECO:0000313" key="14">
    <source>
        <dbReference type="Proteomes" id="UP000800200"/>
    </source>
</evidence>
<dbReference type="InterPro" id="IPR011032">
    <property type="entry name" value="GroES-like_sf"/>
</dbReference>
<evidence type="ECO:0000256" key="3">
    <source>
        <dbReference type="ARBA" id="ARBA00022679"/>
    </source>
</evidence>
<dbReference type="SUPFAM" id="SSF53901">
    <property type="entry name" value="Thiolase-like"/>
    <property type="match status" value="1"/>
</dbReference>
<evidence type="ECO:0000259" key="11">
    <source>
        <dbReference type="PROSITE" id="PS52004"/>
    </source>
</evidence>
<keyword evidence="2" id="KW-0597">Phosphoprotein</keyword>
<dbReference type="InterPro" id="IPR049900">
    <property type="entry name" value="PKS_mFAS_DH"/>
</dbReference>
<dbReference type="InterPro" id="IPR050091">
    <property type="entry name" value="PKS_NRPS_Biosynth_Enz"/>
</dbReference>
<dbReference type="InterPro" id="IPR013149">
    <property type="entry name" value="ADH-like_C"/>
</dbReference>
<dbReference type="CDD" id="cd02440">
    <property type="entry name" value="AdoMet_MTases"/>
    <property type="match status" value="1"/>
</dbReference>
<feature type="region of interest" description="C-terminal hotdog fold" evidence="8">
    <location>
        <begin position="1155"/>
        <end position="1311"/>
    </location>
</feature>
<dbReference type="InterPro" id="IPR013968">
    <property type="entry name" value="PKS_KR"/>
</dbReference>
<dbReference type="GO" id="GO:1901336">
    <property type="term" value="P:lactone biosynthetic process"/>
    <property type="evidence" value="ECO:0007669"/>
    <property type="project" value="UniProtKB-ARBA"/>
</dbReference>
<evidence type="ECO:0000256" key="7">
    <source>
        <dbReference type="ARBA" id="ARBA00023315"/>
    </source>
</evidence>
<evidence type="ECO:0000259" key="12">
    <source>
        <dbReference type="PROSITE" id="PS52019"/>
    </source>
</evidence>
<evidence type="ECO:0000256" key="4">
    <source>
        <dbReference type="ARBA" id="ARBA00022857"/>
    </source>
</evidence>
<dbReference type="Gene3D" id="3.10.129.110">
    <property type="entry name" value="Polyketide synthase dehydratase"/>
    <property type="match status" value="1"/>
</dbReference>
<dbReference type="SMART" id="SM00823">
    <property type="entry name" value="PKS_PP"/>
    <property type="match status" value="1"/>
</dbReference>
<dbReference type="PROSITE" id="PS52004">
    <property type="entry name" value="KS3_2"/>
    <property type="match status" value="1"/>
</dbReference>
<dbReference type="SMART" id="SM00827">
    <property type="entry name" value="PKS_AT"/>
    <property type="match status" value="1"/>
</dbReference>
<dbReference type="GO" id="GO:0004315">
    <property type="term" value="F:3-oxoacyl-[acyl-carrier-protein] synthase activity"/>
    <property type="evidence" value="ECO:0007669"/>
    <property type="project" value="InterPro"/>
</dbReference>
<dbReference type="SUPFAM" id="SSF50129">
    <property type="entry name" value="GroES-like"/>
    <property type="match status" value="1"/>
</dbReference>
<evidence type="ECO:0000313" key="13">
    <source>
        <dbReference type="EMBL" id="KAF2183646.1"/>
    </source>
</evidence>
<dbReference type="InterPro" id="IPR036291">
    <property type="entry name" value="NAD(P)-bd_dom_sf"/>
</dbReference>
<dbReference type="Gene3D" id="3.30.70.3290">
    <property type="match status" value="1"/>
</dbReference>
<dbReference type="Pfam" id="PF23297">
    <property type="entry name" value="ACP_SdgA_C"/>
    <property type="match status" value="1"/>
</dbReference>
<organism evidence="13 14">
    <name type="scientific">Zopfia rhizophila CBS 207.26</name>
    <dbReference type="NCBI Taxonomy" id="1314779"/>
    <lineage>
        <taxon>Eukaryota</taxon>
        <taxon>Fungi</taxon>
        <taxon>Dikarya</taxon>
        <taxon>Ascomycota</taxon>
        <taxon>Pezizomycotina</taxon>
        <taxon>Dothideomycetes</taxon>
        <taxon>Dothideomycetes incertae sedis</taxon>
        <taxon>Zopfiaceae</taxon>
        <taxon>Zopfia</taxon>
    </lineage>
</organism>
<dbReference type="InterPro" id="IPR029063">
    <property type="entry name" value="SAM-dependent_MTases_sf"/>
</dbReference>
<evidence type="ECO:0000256" key="2">
    <source>
        <dbReference type="ARBA" id="ARBA00022553"/>
    </source>
</evidence>
<feature type="active site" description="Proton acceptor; for dehydratase activity" evidence="8">
    <location>
        <position position="1025"/>
    </location>
</feature>
<dbReference type="InterPro" id="IPR016039">
    <property type="entry name" value="Thiolase-like"/>
</dbReference>
<dbReference type="InterPro" id="IPR042104">
    <property type="entry name" value="PKS_dehydratase_sf"/>
</dbReference>
<proteinExistence type="predicted"/>
<dbReference type="Pfam" id="PF14765">
    <property type="entry name" value="PS-DH"/>
    <property type="match status" value="1"/>
</dbReference>
<dbReference type="InterPro" id="IPR018201">
    <property type="entry name" value="Ketoacyl_synth_AS"/>
</dbReference>
<dbReference type="GO" id="GO:0006633">
    <property type="term" value="P:fatty acid biosynthetic process"/>
    <property type="evidence" value="ECO:0007669"/>
    <property type="project" value="InterPro"/>
</dbReference>
<dbReference type="InterPro" id="IPR020807">
    <property type="entry name" value="PKS_DH"/>
</dbReference>
<evidence type="ECO:0000259" key="10">
    <source>
        <dbReference type="PROSITE" id="PS50075"/>
    </source>
</evidence>
<dbReference type="Gene3D" id="1.10.1200.10">
    <property type="entry name" value="ACP-like"/>
    <property type="match status" value="1"/>
</dbReference>
<dbReference type="InterPro" id="IPR049552">
    <property type="entry name" value="PKS_DH_N"/>
</dbReference>
<gene>
    <name evidence="13" type="ORF">K469DRAFT_710445</name>
</gene>
<dbReference type="Pfam" id="PF23114">
    <property type="entry name" value="NAD-bd_HRPKS_sdrA"/>
    <property type="match status" value="1"/>
</dbReference>
<dbReference type="CDD" id="cd05195">
    <property type="entry name" value="enoyl_red"/>
    <property type="match status" value="1"/>
</dbReference>
<dbReference type="PANTHER" id="PTHR43775">
    <property type="entry name" value="FATTY ACID SYNTHASE"/>
    <property type="match status" value="1"/>
</dbReference>
<dbReference type="GO" id="GO:0031177">
    <property type="term" value="F:phosphopantetheine binding"/>
    <property type="evidence" value="ECO:0007669"/>
    <property type="project" value="InterPro"/>
</dbReference>
<reference evidence="13" key="1">
    <citation type="journal article" date="2020" name="Stud. Mycol.">
        <title>101 Dothideomycetes genomes: a test case for predicting lifestyles and emergence of pathogens.</title>
        <authorList>
            <person name="Haridas S."/>
            <person name="Albert R."/>
            <person name="Binder M."/>
            <person name="Bloem J."/>
            <person name="Labutti K."/>
            <person name="Salamov A."/>
            <person name="Andreopoulos B."/>
            <person name="Baker S."/>
            <person name="Barry K."/>
            <person name="Bills G."/>
            <person name="Bluhm B."/>
            <person name="Cannon C."/>
            <person name="Castanera R."/>
            <person name="Culley D."/>
            <person name="Daum C."/>
            <person name="Ezra D."/>
            <person name="Gonzalez J."/>
            <person name="Henrissat B."/>
            <person name="Kuo A."/>
            <person name="Liang C."/>
            <person name="Lipzen A."/>
            <person name="Lutzoni F."/>
            <person name="Magnuson J."/>
            <person name="Mondo S."/>
            <person name="Nolan M."/>
            <person name="Ohm R."/>
            <person name="Pangilinan J."/>
            <person name="Park H.-J."/>
            <person name="Ramirez L."/>
            <person name="Alfaro M."/>
            <person name="Sun H."/>
            <person name="Tritt A."/>
            <person name="Yoshinaga Y."/>
            <person name="Zwiers L.-H."/>
            <person name="Turgeon B."/>
            <person name="Goodwin S."/>
            <person name="Spatafora J."/>
            <person name="Crous P."/>
            <person name="Grigoriev I."/>
        </authorList>
    </citation>
    <scope>NUCLEOTIDE SEQUENCE</scope>
    <source>
        <strain evidence="13">CBS 207.26</strain>
    </source>
</reference>
<dbReference type="GO" id="GO:0030639">
    <property type="term" value="P:polyketide biosynthetic process"/>
    <property type="evidence" value="ECO:0007669"/>
    <property type="project" value="UniProtKB-ARBA"/>
</dbReference>
<dbReference type="OrthoDB" id="329835at2759"/>
<dbReference type="SMART" id="SM00822">
    <property type="entry name" value="PKS_KR"/>
    <property type="match status" value="1"/>
</dbReference>
<feature type="active site" description="Proton donor; for dehydratase activity" evidence="8">
    <location>
        <position position="1221"/>
    </location>
</feature>
<keyword evidence="14" id="KW-1185">Reference proteome</keyword>
<dbReference type="PROSITE" id="PS50075">
    <property type="entry name" value="CARRIER"/>
    <property type="match status" value="1"/>
</dbReference>
<dbReference type="InterPro" id="IPR020841">
    <property type="entry name" value="PKS_Beta-ketoAc_synthase_dom"/>
</dbReference>
<sequence length="2594" mass="287012">MDDPDHCDTYQNSCENDRKEGAIEPIAVIGLALKFPQDATSAESFWKLLLEKRSTVIDVPAERWNADAFYKPDGNKSGTTRVKRGNFISDDLACFDAGFFSISPAEAECMDPQQRWLLETSYHALENAGITLENTIGSNTSVHVGSFLRDYGVNIDRDIELPGKYKATGTGSTILANRLSWFYDFHGPSITIDTACSSSLIALHLACEGLRSGDANMALVCGCNLFYNPEIGVQLSDLNFLSPDGISYSFDQRANGYSRGEGFGVLVLKKLSEAIRDGDTIRSVIRSTGANQDGKTPGITQPSSQAQEGLIRHTYSRAGLDMSETRYFEAHGTGTAVGDPLEATAIARAFQGIRDKEEPIYVGALKSNIGHLEGASGIAGVIKTILVLESGIIPPNVWPKDLNPQIATRCPNLKFPGKATPWPSKGLRRASVNSFGFGGTNAHAVLDDAYHFLRQRNLEAPHPSKHTNIPHESEMNENNGVNGINGSGGINGDHSPRVNCIVEEYHPNRIEKRNIKILTLSTFDEAGISRATSALNRWSSYSSKEGIEMNITDLAYTLCNRRSNLPWRSTALISSVDDFATGLQWSPPVRAQKDPKLCFLFTGQGAQWWGMGYELMQFSTFKASMWQADGYFRALGSDWSLIDELFTKPKESSRLSEPACSQPICTALQIAILDLLKAWKVYPSVAVGHSSGEIAAAYCSGAIARESAWMVAYYRGLAVATTRESDEICGAMVSVQLGPEKVEKYLTEHNERHSNDPTTIACYNSPSNVTVSGSKSAIDRITAMLTEYGVIFRVLNVDVPYHSHHMDVVSTKYRELMHDIKPGEKPVAPVYFMSTSKSDGTPSSSALDTREYWATNLTAPVQFSTAMSTICEASRKTLGKKKIATADFIIEIGPHSTLRSPLKDVFQSFGRTLTTQYSSVLSRNQPGDTTALECAGKIHCIGYPIDLTTINQLRGQTPRLLTSLPYYPFNHETKFWLESRVSKQFRFREFPHHELLGTRASDWNELEARWNNRIILSEVPFLRDHKIGGVVLYSAASMLVMAIEAVRQLNTSDRKVKGYQFRDVTFHKAVPLSTSSQGTETQFLVRPARDNTSKQAFWNEFRLYVYEGEQWGECCRGAISVEWEDEEGSLPWRPRDFDNSEEVMQRFHRETQICHNGTDPKTAYEAFRESGMDYGPSFQAIQQLRWDNKDQAVATIGLHHWKSHLLNAYCEPHLIHPTTLDAIFQLSLIQLCVGGWKDKATHVPTRLQKLWLSAGLANAQPNDLLEAYTKKTQKTFRTISWSIIATQAEKPCLIGEMQMSKVENALPGTRSTHQKLNQRLFQVLWKPDLDLHRGKLPVEDDLQEEDPYTSLVQEREALCLAAIRRALKLLPSNFEPPVPYLQRYVDWMRHHKIRHGADNSHLLQISLQHPQELYETVENCGVEGKMLARVAQNISGILTGGVDPLGLLFSDDIMHQFYSEALSAPTIFSKSQKYIDALAHKNPGMRILEIGAGTGAATGYMLKSLANRYDEYVYTDISPGFFSKAEKIIGSQRVTFKTLDISKDPTLQGFQIGSFDMVVAANVIHATQDVGTALSYCRKLLKDGGRMILLECTNPEVMRIGFIFGLLPGWWSSTDPAREMSPLLTEREWDASLVQNGFSGVDVGVRAFEHDNEISAMQLMISTALELEERKPLPSKVTVVFDPQSDTQQQILDSLEIRAAELGQYEVARVLWSEVTDAEPFQSTCIFLPGVERGLLDVMDENALDRLKHVISSAENLMWITSRGPETTENPKEALVRGLARTIRSERENFLFATVTLENPVREGGAVKHISSILDNWSLGSSIPEDDYYEQDGVLHIGRVVEASDLAEEVFSDTSDNPTLTRSWGNVKGTIDLSISSVGLLDQLKFVESSEQLGELGAGEIEVQVMAVGLNFRDVLVALGQVSEEHFGSECSGVVTRVGPSSNLHVGDRVVGVIEGAMSNRCRCPAFQVQKIPDEMSFTEATSYTVAFCTAYFSLVNWARVRKGESVLIHSGAGGFGQAAIQLAKIFGCDIYVTVGSKEKAEFLSSAYGIPASHIFSSRNLDFAEGVRSLTKGRGVDVVLNSLSGEALRQSWDCVAPFGRFIEIGKKDIFAPAVGSMSGLPMLPFSRNVMFASVDLPQVASREDIFPDVLRSVMELAEQKRILPPQPLHVFKGGELEAAFRFMQTGKHTGKIVIEFSGNDVVHIEPLRKESRLFDSHSTYVIAGGLGGIGRSIAQWMVRKGARYLVLLSRQGPDGLTGPKKAFVEKLRAGGVRVLTPMCDIGDRQQLEAVLRDSLRDLPPIKGCVHSGMVLNDASFEHMTLENWQAALKPKLHGSWNLHELLPKGLDFFVMLASQTGIAGSHGQANYAAGNTYQDALAAHRVRHGEKAVSFDLGSITSVGYVAENPQLQARMRSRGVVSDFSEQDLLTLLEHYCSEHCPLPSPSMAQVITTMHLPSELQSRGIVEPLHLSRPFLNHLHAIDRWNHSESKELNGIQQPDVLLKRLASGEAANEVIAEAIQVQLSNLLAVDKESIEVSKPVHAYGADSLVAVEMRNWFQKRIGADVAVFEILANQSIAILAQKVAGKSKFIAKNSQ</sequence>
<dbReference type="InterPro" id="IPR013217">
    <property type="entry name" value="Methyltransf_12"/>
</dbReference>
<dbReference type="InterPro" id="IPR014030">
    <property type="entry name" value="Ketoacyl_synth_N"/>
</dbReference>
<dbReference type="Pfam" id="PF08659">
    <property type="entry name" value="KR"/>
    <property type="match status" value="1"/>
</dbReference>
<dbReference type="Pfam" id="PF16197">
    <property type="entry name" value="KAsynt_C_assoc"/>
    <property type="match status" value="1"/>
</dbReference>
<dbReference type="Gene3D" id="3.40.50.720">
    <property type="entry name" value="NAD(P)-binding Rossmann-like Domain"/>
    <property type="match status" value="2"/>
</dbReference>
<dbReference type="PROSITE" id="PS01162">
    <property type="entry name" value="QOR_ZETA_CRYSTAL"/>
    <property type="match status" value="1"/>
</dbReference>
<dbReference type="Pfam" id="PF02801">
    <property type="entry name" value="Ketoacyl-synt_C"/>
    <property type="match status" value="1"/>
</dbReference>
<dbReference type="Gene3D" id="3.40.50.150">
    <property type="entry name" value="Vaccinia Virus protein VP39"/>
    <property type="match status" value="1"/>
</dbReference>
<dbReference type="InterPro" id="IPR016036">
    <property type="entry name" value="Malonyl_transacylase_ACP-bd"/>
</dbReference>
<name>A0A6A6E166_9PEZI</name>
<keyword evidence="7" id="KW-0012">Acyltransferase</keyword>
<dbReference type="SUPFAM" id="SSF51735">
    <property type="entry name" value="NAD(P)-binding Rossmann-fold domains"/>
    <property type="match status" value="2"/>
</dbReference>
<evidence type="ECO:0000256" key="6">
    <source>
        <dbReference type="ARBA" id="ARBA00023268"/>
    </source>
</evidence>
<dbReference type="InterPro" id="IPR016035">
    <property type="entry name" value="Acyl_Trfase/lysoPLipase"/>
</dbReference>
<dbReference type="SMART" id="SM00826">
    <property type="entry name" value="PKS_DH"/>
    <property type="match status" value="1"/>
</dbReference>
<dbReference type="InterPro" id="IPR014031">
    <property type="entry name" value="Ketoacyl_synth_C"/>
</dbReference>
<feature type="domain" description="Ketosynthase family 3 (KS3)" evidence="11">
    <location>
        <begin position="23"/>
        <end position="448"/>
    </location>
</feature>
<evidence type="ECO:0000256" key="5">
    <source>
        <dbReference type="ARBA" id="ARBA00023002"/>
    </source>
</evidence>
<dbReference type="InterPro" id="IPR014043">
    <property type="entry name" value="Acyl_transferase_dom"/>
</dbReference>
<dbReference type="Gene3D" id="3.40.47.10">
    <property type="match status" value="1"/>
</dbReference>
<dbReference type="InterPro" id="IPR020843">
    <property type="entry name" value="ER"/>
</dbReference>
<dbReference type="InterPro" id="IPR056501">
    <property type="entry name" value="NAD-bd_HRPKS_sdrA"/>
</dbReference>
<evidence type="ECO:0000256" key="1">
    <source>
        <dbReference type="ARBA" id="ARBA00022450"/>
    </source>
</evidence>
<evidence type="ECO:0000256" key="9">
    <source>
        <dbReference type="SAM" id="MobiDB-lite"/>
    </source>
</evidence>
<protein>
    <submittedName>
        <fullName evidence="13">Uncharacterized protein</fullName>
    </submittedName>
</protein>
<accession>A0A6A6E166</accession>
<dbReference type="PANTHER" id="PTHR43775:SF29">
    <property type="entry name" value="ASPERFURANONE POLYKETIDE SYNTHASE AFOG-RELATED"/>
    <property type="match status" value="1"/>
</dbReference>
<dbReference type="InterPro" id="IPR013154">
    <property type="entry name" value="ADH-like_N"/>
</dbReference>
<dbReference type="Pfam" id="PF00698">
    <property type="entry name" value="Acyl_transf_1"/>
    <property type="match status" value="1"/>
</dbReference>
<dbReference type="InterPro" id="IPR009081">
    <property type="entry name" value="PP-bd_ACP"/>
</dbReference>
<dbReference type="Proteomes" id="UP000800200">
    <property type="component" value="Unassembled WGS sequence"/>
</dbReference>
<dbReference type="SMART" id="SM00829">
    <property type="entry name" value="PKS_ER"/>
    <property type="match status" value="1"/>
</dbReference>
<dbReference type="GO" id="GO:0008270">
    <property type="term" value="F:zinc ion binding"/>
    <property type="evidence" value="ECO:0007669"/>
    <property type="project" value="InterPro"/>
</dbReference>
<dbReference type="SMART" id="SM00825">
    <property type="entry name" value="PKS_KS"/>
    <property type="match status" value="1"/>
</dbReference>
<dbReference type="PROSITE" id="PS52019">
    <property type="entry name" value="PKS_MFAS_DH"/>
    <property type="match status" value="1"/>
</dbReference>
<dbReference type="Pfam" id="PF00109">
    <property type="entry name" value="ketoacyl-synt"/>
    <property type="match status" value="1"/>
</dbReference>
<dbReference type="GO" id="GO:0016491">
    <property type="term" value="F:oxidoreductase activity"/>
    <property type="evidence" value="ECO:0007669"/>
    <property type="project" value="UniProtKB-KW"/>
</dbReference>
<dbReference type="InterPro" id="IPR057326">
    <property type="entry name" value="KR_dom"/>
</dbReference>
<dbReference type="EMBL" id="ML994641">
    <property type="protein sequence ID" value="KAF2183646.1"/>
    <property type="molecule type" value="Genomic_DNA"/>
</dbReference>
<dbReference type="CDD" id="cd00833">
    <property type="entry name" value="PKS"/>
    <property type="match status" value="1"/>
</dbReference>
<dbReference type="InterPro" id="IPR006162">
    <property type="entry name" value="Ppantetheine_attach_site"/>
</dbReference>
<dbReference type="Pfam" id="PF08240">
    <property type="entry name" value="ADH_N"/>
    <property type="match status" value="1"/>
</dbReference>
<evidence type="ECO:0000256" key="8">
    <source>
        <dbReference type="PROSITE-ProRule" id="PRU01363"/>
    </source>
</evidence>
<dbReference type="Pfam" id="PF08242">
    <property type="entry name" value="Methyltransf_12"/>
    <property type="match status" value="1"/>
</dbReference>
<keyword evidence="5" id="KW-0560">Oxidoreductase</keyword>
<dbReference type="SUPFAM" id="SSF55048">
    <property type="entry name" value="Probable ACP-binding domain of malonyl-CoA ACP transacylase"/>
    <property type="match status" value="1"/>
</dbReference>
<dbReference type="SUPFAM" id="SSF53335">
    <property type="entry name" value="S-adenosyl-L-methionine-dependent methyltransferases"/>
    <property type="match status" value="1"/>
</dbReference>
<dbReference type="CDD" id="cd05274">
    <property type="entry name" value="KR_FAS_SDR_x"/>
    <property type="match status" value="1"/>
</dbReference>
<dbReference type="InterPro" id="IPR001227">
    <property type="entry name" value="Ac_transferase_dom_sf"/>
</dbReference>
<dbReference type="InterPro" id="IPR020806">
    <property type="entry name" value="PKS_PP-bd"/>
</dbReference>
<keyword evidence="1" id="KW-0596">Phosphopantetheine</keyword>
<feature type="region of interest" description="N-terminal hotdog fold" evidence="8">
    <location>
        <begin position="993"/>
        <end position="1126"/>
    </location>
</feature>
<dbReference type="Pfam" id="PF00107">
    <property type="entry name" value="ADH_zinc_N"/>
    <property type="match status" value="1"/>
</dbReference>
<keyword evidence="3" id="KW-0808">Transferase</keyword>
<dbReference type="SUPFAM" id="SSF47336">
    <property type="entry name" value="ACP-like"/>
    <property type="match status" value="1"/>
</dbReference>
<dbReference type="FunFam" id="3.40.50.720:FF:000209">
    <property type="entry name" value="Polyketide synthase Pks12"/>
    <property type="match status" value="1"/>
</dbReference>
<dbReference type="GO" id="GO:0004312">
    <property type="term" value="F:fatty acid synthase activity"/>
    <property type="evidence" value="ECO:0007669"/>
    <property type="project" value="TreeGrafter"/>
</dbReference>
<dbReference type="SUPFAM" id="SSF52151">
    <property type="entry name" value="FabD/lysophospholipase-like"/>
    <property type="match status" value="1"/>
</dbReference>
<dbReference type="PROSITE" id="PS00012">
    <property type="entry name" value="PHOSPHOPANTETHEINE"/>
    <property type="match status" value="1"/>
</dbReference>
<feature type="region of interest" description="Disordered" evidence="9">
    <location>
        <begin position="287"/>
        <end position="307"/>
    </location>
</feature>
<feature type="domain" description="PKS/mFAS DH" evidence="12">
    <location>
        <begin position="993"/>
        <end position="1311"/>
    </location>
</feature>
<dbReference type="InterPro" id="IPR002364">
    <property type="entry name" value="Quin_OxRdtase/zeta-crystal_CS"/>
</dbReference>
<keyword evidence="6" id="KW-0511">Multifunctional enzyme</keyword>
<dbReference type="InterPro" id="IPR032821">
    <property type="entry name" value="PKS_assoc"/>
</dbReference>
<dbReference type="Pfam" id="PF21089">
    <property type="entry name" value="PKS_DH_N"/>
    <property type="match status" value="1"/>
</dbReference>
<dbReference type="Gene3D" id="3.90.180.10">
    <property type="entry name" value="Medium-chain alcohol dehydrogenases, catalytic domain"/>
    <property type="match status" value="1"/>
</dbReference>
<dbReference type="InterPro" id="IPR036736">
    <property type="entry name" value="ACP-like_sf"/>
</dbReference>